<feature type="transmembrane region" description="Helical" evidence="7">
    <location>
        <begin position="190"/>
        <end position="211"/>
    </location>
</feature>
<dbReference type="InterPro" id="IPR035906">
    <property type="entry name" value="MetI-like_sf"/>
</dbReference>
<evidence type="ECO:0000256" key="3">
    <source>
        <dbReference type="ARBA" id="ARBA00022475"/>
    </source>
</evidence>
<evidence type="ECO:0000256" key="2">
    <source>
        <dbReference type="ARBA" id="ARBA00022448"/>
    </source>
</evidence>
<keyword evidence="10" id="KW-1185">Reference proteome</keyword>
<evidence type="ECO:0000313" key="10">
    <source>
        <dbReference type="Proteomes" id="UP000243077"/>
    </source>
</evidence>
<dbReference type="CDD" id="cd06261">
    <property type="entry name" value="TM_PBP2"/>
    <property type="match status" value="1"/>
</dbReference>
<dbReference type="GO" id="GO:0055085">
    <property type="term" value="P:transmembrane transport"/>
    <property type="evidence" value="ECO:0007669"/>
    <property type="project" value="InterPro"/>
</dbReference>
<feature type="transmembrane region" description="Helical" evidence="7">
    <location>
        <begin position="112"/>
        <end position="131"/>
    </location>
</feature>
<dbReference type="GO" id="GO:0005886">
    <property type="term" value="C:plasma membrane"/>
    <property type="evidence" value="ECO:0007669"/>
    <property type="project" value="UniProtKB-SubCell"/>
</dbReference>
<keyword evidence="3" id="KW-1003">Cell membrane</keyword>
<dbReference type="RefSeq" id="WP_211286315.1">
    <property type="nucleotide sequence ID" value="NZ_CP026923.1"/>
</dbReference>
<dbReference type="Gene3D" id="1.10.3720.10">
    <property type="entry name" value="MetI-like"/>
    <property type="match status" value="1"/>
</dbReference>
<dbReference type="AlphaFoldDB" id="A0A2L2BP77"/>
<comment type="similarity">
    <text evidence="7">Belongs to the binding-protein-dependent transport system permease family.</text>
</comment>
<organism evidence="9 10">
    <name type="scientific">Pontimonas salivibrio</name>
    <dbReference type="NCBI Taxonomy" id="1159327"/>
    <lineage>
        <taxon>Bacteria</taxon>
        <taxon>Bacillati</taxon>
        <taxon>Actinomycetota</taxon>
        <taxon>Actinomycetes</taxon>
        <taxon>Micrococcales</taxon>
        <taxon>Microbacteriaceae</taxon>
        <taxon>Pontimonas</taxon>
    </lineage>
</organism>
<keyword evidence="6 7" id="KW-0472">Membrane</keyword>
<dbReference type="EMBL" id="CP026923">
    <property type="protein sequence ID" value="AVG23465.1"/>
    <property type="molecule type" value="Genomic_DNA"/>
</dbReference>
<protein>
    <submittedName>
        <fullName evidence="9">CUT1 ABC transporter permease</fullName>
    </submittedName>
</protein>
<evidence type="ECO:0000256" key="6">
    <source>
        <dbReference type="ARBA" id="ARBA00023136"/>
    </source>
</evidence>
<dbReference type="Proteomes" id="UP000243077">
    <property type="component" value="Chromosome"/>
</dbReference>
<accession>A0A2L2BP77</accession>
<dbReference type="PANTHER" id="PTHR32243:SF18">
    <property type="entry name" value="INNER MEMBRANE ABC TRANSPORTER PERMEASE PROTEIN YCJP"/>
    <property type="match status" value="1"/>
</dbReference>
<evidence type="ECO:0000256" key="5">
    <source>
        <dbReference type="ARBA" id="ARBA00022989"/>
    </source>
</evidence>
<evidence type="ECO:0000256" key="1">
    <source>
        <dbReference type="ARBA" id="ARBA00004651"/>
    </source>
</evidence>
<keyword evidence="4 7" id="KW-0812">Transmembrane</keyword>
<evidence type="ECO:0000256" key="7">
    <source>
        <dbReference type="RuleBase" id="RU363032"/>
    </source>
</evidence>
<dbReference type="PROSITE" id="PS50928">
    <property type="entry name" value="ABC_TM1"/>
    <property type="match status" value="1"/>
</dbReference>
<reference evidence="9 10" key="1">
    <citation type="submission" date="2018-02" db="EMBL/GenBank/DDBJ databases">
        <title>Complete genome of the streamlined marine actinobacterium Pontimonas salivibrio CL-TW6 adapted to coastal planktonic lifestype.</title>
        <authorList>
            <person name="Cho B.C."/>
            <person name="Hardies S.C."/>
            <person name="Jang G.I."/>
            <person name="Hwang C.Y."/>
        </authorList>
    </citation>
    <scope>NUCLEOTIDE SEQUENCE [LARGE SCALE GENOMIC DNA]</scope>
    <source>
        <strain evidence="9 10">CL-TW6</strain>
    </source>
</reference>
<dbReference type="SUPFAM" id="SSF161098">
    <property type="entry name" value="MetI-like"/>
    <property type="match status" value="1"/>
</dbReference>
<comment type="subcellular location">
    <subcellularLocation>
        <location evidence="1 7">Cell membrane</location>
        <topology evidence="1 7">Multi-pass membrane protein</topology>
    </subcellularLocation>
</comment>
<dbReference type="InterPro" id="IPR000515">
    <property type="entry name" value="MetI-like"/>
</dbReference>
<evidence type="ECO:0000259" key="8">
    <source>
        <dbReference type="PROSITE" id="PS50928"/>
    </source>
</evidence>
<feature type="domain" description="ABC transmembrane type-1" evidence="8">
    <location>
        <begin position="74"/>
        <end position="265"/>
    </location>
</feature>
<evidence type="ECO:0000256" key="4">
    <source>
        <dbReference type="ARBA" id="ARBA00022692"/>
    </source>
</evidence>
<dbReference type="PANTHER" id="PTHR32243">
    <property type="entry name" value="MALTOSE TRANSPORT SYSTEM PERMEASE-RELATED"/>
    <property type="match status" value="1"/>
</dbReference>
<feature type="transmembrane region" description="Helical" evidence="7">
    <location>
        <begin position="244"/>
        <end position="270"/>
    </location>
</feature>
<proteinExistence type="inferred from homology"/>
<dbReference type="KEGG" id="psai:C3B54_11472"/>
<feature type="transmembrane region" description="Helical" evidence="7">
    <location>
        <begin position="78"/>
        <end position="100"/>
    </location>
</feature>
<dbReference type="Pfam" id="PF00528">
    <property type="entry name" value="BPD_transp_1"/>
    <property type="match status" value="1"/>
</dbReference>
<gene>
    <name evidence="9" type="ORF">C3B54_11472</name>
</gene>
<dbReference type="InterPro" id="IPR050901">
    <property type="entry name" value="BP-dep_ABC_trans_perm"/>
</dbReference>
<name>A0A2L2BP77_9MICO</name>
<keyword evidence="2 7" id="KW-0813">Transport</keyword>
<keyword evidence="5 7" id="KW-1133">Transmembrane helix</keyword>
<feature type="transmembrane region" description="Helical" evidence="7">
    <location>
        <begin position="143"/>
        <end position="161"/>
    </location>
</feature>
<feature type="transmembrane region" description="Helical" evidence="7">
    <location>
        <begin position="12"/>
        <end position="32"/>
    </location>
</feature>
<evidence type="ECO:0000313" key="9">
    <source>
        <dbReference type="EMBL" id="AVG23465.1"/>
    </source>
</evidence>
<sequence length="279" mass="30272">MKTSPSRTWASSLPRWFAMAGLTIVVLGPLYWVTMSAFKNREEIIRREPTLFPETPTLDNFRRLFTATDYPTYLANSASVAVATMVVTIIVSMAAAYALYRLRVPGSGRLAGIILLSYMIPGTLLIVPLYGTLFRLGLIDTHLGLVLVNVAFTAPFCTWLLRGFLLSIPDDLDAAAALDGAGPIRTMTQVVFPLLAPGVATVAVFSFVYAWKEFVFASQFVLSDSLDTLPIGLKAIIGQYTVDWGLVMAGAVFTLLPTVLLFAVVGRFFVGGLMSGANK</sequence>